<dbReference type="InterPro" id="IPR013783">
    <property type="entry name" value="Ig-like_fold"/>
</dbReference>
<protein>
    <recommendedName>
        <fullName evidence="4">Ig-like domain-containing protein</fullName>
    </recommendedName>
</protein>
<keyword evidence="1" id="KW-0732">Signal</keyword>
<name>A0A2T4UD94_9ACTN</name>
<organism evidence="2 3">
    <name type="scientific">Paraconexibacter algicola</name>
    <dbReference type="NCBI Taxonomy" id="2133960"/>
    <lineage>
        <taxon>Bacteria</taxon>
        <taxon>Bacillati</taxon>
        <taxon>Actinomycetota</taxon>
        <taxon>Thermoleophilia</taxon>
        <taxon>Solirubrobacterales</taxon>
        <taxon>Paraconexibacteraceae</taxon>
        <taxon>Paraconexibacter</taxon>
    </lineage>
</organism>
<keyword evidence="3" id="KW-1185">Reference proteome</keyword>
<evidence type="ECO:0000313" key="2">
    <source>
        <dbReference type="EMBL" id="PTL55455.1"/>
    </source>
</evidence>
<evidence type="ECO:0000313" key="3">
    <source>
        <dbReference type="Proteomes" id="UP000240739"/>
    </source>
</evidence>
<dbReference type="GO" id="GO:0005975">
    <property type="term" value="P:carbohydrate metabolic process"/>
    <property type="evidence" value="ECO:0007669"/>
    <property type="project" value="UniProtKB-ARBA"/>
</dbReference>
<reference evidence="2 3" key="1">
    <citation type="submission" date="2018-03" db="EMBL/GenBank/DDBJ databases">
        <title>Aquarubrobacter algicola gen. nov., sp. nov., a novel actinobacterium isolated from shallow eutrophic lake during the end of cyanobacterial harmful algal blooms.</title>
        <authorList>
            <person name="Chun S.J."/>
        </authorList>
    </citation>
    <scope>NUCLEOTIDE SEQUENCE [LARGE SCALE GENOMIC DNA]</scope>
    <source>
        <strain evidence="2 3">Seoho-28</strain>
    </source>
</reference>
<feature type="chain" id="PRO_5015494065" description="Ig-like domain-containing protein" evidence="1">
    <location>
        <begin position="25"/>
        <end position="438"/>
    </location>
</feature>
<accession>A0A2T4UD94</accession>
<dbReference type="RefSeq" id="WP_107570498.1">
    <property type="nucleotide sequence ID" value="NZ_PYYB01000003.1"/>
</dbReference>
<sequence>MRKTMIVAPLAVVAFTATTGLAQAGTVTYWGCHGPAGQALGTSGLQALSAGNATATTTGAGCSGTGANDGLRLAFTSSAPGTGSAASWRIVPPGGVRLTTAAAQRTLGGFGGSGTPGLYRFGSASGSLLEEVQTTSAAAGTATASGVAAGPFAEASLGCEAGFPTTCGGAGAVVDLASLSVTVSDDNAPDGAVGGLGEPARNVMTFGATTSDQGAGLERADLFVDGVLRQSVDLAGACTDIGPARPGKDLPAGVACPTTASPSFSFDTRTVADGQHRFVLRLTDLSGNVSTILDRDVRIDNSPAVNRLPDGSVLGQALPLTADPGRCLVPRLTVRLSQQPVGRTSSGAAIFAKGKRYRFRGTLTCRDRGKRVVAPAGTAVEVLNIVRGRFAAKSGATVRQRGAITWFNPTNYSTRTIRFRYVPSTGNAARVNIPIVVR</sequence>
<gene>
    <name evidence="2" type="ORF">C7Y72_17525</name>
</gene>
<evidence type="ECO:0008006" key="4">
    <source>
        <dbReference type="Google" id="ProtNLM"/>
    </source>
</evidence>
<dbReference type="Gene3D" id="2.60.40.10">
    <property type="entry name" value="Immunoglobulins"/>
    <property type="match status" value="1"/>
</dbReference>
<dbReference type="Proteomes" id="UP000240739">
    <property type="component" value="Unassembled WGS sequence"/>
</dbReference>
<proteinExistence type="predicted"/>
<dbReference type="EMBL" id="PYYB01000003">
    <property type="protein sequence ID" value="PTL55455.1"/>
    <property type="molecule type" value="Genomic_DNA"/>
</dbReference>
<feature type="signal peptide" evidence="1">
    <location>
        <begin position="1"/>
        <end position="24"/>
    </location>
</feature>
<dbReference type="OrthoDB" id="5244959at2"/>
<dbReference type="AlphaFoldDB" id="A0A2T4UD94"/>
<evidence type="ECO:0000256" key="1">
    <source>
        <dbReference type="SAM" id="SignalP"/>
    </source>
</evidence>
<comment type="caution">
    <text evidence="2">The sequence shown here is derived from an EMBL/GenBank/DDBJ whole genome shotgun (WGS) entry which is preliminary data.</text>
</comment>